<sequence>MLAALALPGLLPVEAVAENAPEHAVLAYKQLYYQDSQPGLDRITVNAPSVYGLLPMGEHWSVEGSAVVDAVSGASPRYYSTVSGASHMDDLRTAGDAKLSYYRERSAYSVSLSRSQEHDYISNAAALDARFSSADNNTTYNLGVGVARDSINPTNDLVDDETKNSLQGIVGVTRALTAVDLVQLQLAYSSGHGYFSDPYKLFDNRPRERNQGTALLRWNHHVAAADATLRLNYRYYNDSYGIAAHTLGLEWVQPLGRNFSLTPSLRYYTQSSADFYIDPPASAPFPNIPEGAYSSLDQRLSAFGALAVAGKLEWRLSPEWSTDFKAEYYQQRAEWRLTGNGSPGLEPFRYVSFEFGLTRRF</sequence>
<comment type="caution">
    <text evidence="1">The sequence shown here is derived from an EMBL/GenBank/DDBJ whole genome shotgun (WGS) entry which is preliminary data.</text>
</comment>
<name>A0A3N0VEQ7_9GAMM</name>
<organism evidence="1 2">
    <name type="scientific">Stagnimonas aquatica</name>
    <dbReference type="NCBI Taxonomy" id="2689987"/>
    <lineage>
        <taxon>Bacteria</taxon>
        <taxon>Pseudomonadati</taxon>
        <taxon>Pseudomonadota</taxon>
        <taxon>Gammaproteobacteria</taxon>
        <taxon>Nevskiales</taxon>
        <taxon>Nevskiaceae</taxon>
        <taxon>Stagnimonas</taxon>
    </lineage>
</organism>
<evidence type="ECO:0000313" key="2">
    <source>
        <dbReference type="Proteomes" id="UP000282106"/>
    </source>
</evidence>
<evidence type="ECO:0000313" key="1">
    <source>
        <dbReference type="EMBL" id="ROH91200.1"/>
    </source>
</evidence>
<gene>
    <name evidence="1" type="ORF">ED208_08255</name>
</gene>
<dbReference type="InParanoid" id="A0A3N0VEQ7"/>
<dbReference type="InterPro" id="IPR021953">
    <property type="entry name" value="DUF3570"/>
</dbReference>
<dbReference type="SUPFAM" id="SSF56935">
    <property type="entry name" value="Porins"/>
    <property type="match status" value="1"/>
</dbReference>
<dbReference type="Proteomes" id="UP000282106">
    <property type="component" value="Unassembled WGS sequence"/>
</dbReference>
<proteinExistence type="predicted"/>
<reference evidence="1 2" key="1">
    <citation type="submission" date="2018-10" db="EMBL/GenBank/DDBJ databases">
        <authorList>
            <person name="Chen W.-M."/>
        </authorList>
    </citation>
    <scope>NUCLEOTIDE SEQUENCE [LARGE SCALE GENOMIC DNA]</scope>
    <source>
        <strain evidence="1 2">THS-13</strain>
    </source>
</reference>
<dbReference type="Pfam" id="PF12094">
    <property type="entry name" value="DUF3570"/>
    <property type="match status" value="1"/>
</dbReference>
<dbReference type="AlphaFoldDB" id="A0A3N0VEQ7"/>
<dbReference type="EMBL" id="RJVO01000003">
    <property type="protein sequence ID" value="ROH91200.1"/>
    <property type="molecule type" value="Genomic_DNA"/>
</dbReference>
<accession>A0A3N0VEQ7</accession>
<keyword evidence="2" id="KW-1185">Reference proteome</keyword>
<protein>
    <submittedName>
        <fullName evidence="1">DUF3570 domain-containing protein</fullName>
    </submittedName>
</protein>